<dbReference type="InterPro" id="IPR027461">
    <property type="entry name" value="Carboxypeptidase_A_C_sf"/>
</dbReference>
<feature type="active site" description="Nucleophile" evidence="6">
    <location>
        <position position="110"/>
    </location>
</feature>
<keyword evidence="5" id="KW-0720">Serine protease</keyword>
<reference evidence="9" key="1">
    <citation type="submission" date="2019-11" db="EMBL/GenBank/DDBJ databases">
        <authorList>
            <person name="Feng L."/>
        </authorList>
    </citation>
    <scope>NUCLEOTIDE SEQUENCE</scope>
    <source>
        <strain evidence="9">IbartlettiiLFYP30</strain>
    </source>
</reference>
<name>A0A6N3ARW2_9FIRM</name>
<dbReference type="PANTHER" id="PTHR30237:SF2">
    <property type="entry name" value="MUREIN TETRAPEPTIDE CARBOXYPEPTIDASE"/>
    <property type="match status" value="1"/>
</dbReference>
<dbReference type="InterPro" id="IPR040921">
    <property type="entry name" value="Peptidase_S66C"/>
</dbReference>
<evidence type="ECO:0000313" key="9">
    <source>
        <dbReference type="EMBL" id="VYT92350.1"/>
    </source>
</evidence>
<feature type="domain" description="LD-carboxypeptidase C-terminal" evidence="8">
    <location>
        <begin position="176"/>
        <end position="290"/>
    </location>
</feature>
<proteinExistence type="inferred from homology"/>
<evidence type="ECO:0000256" key="5">
    <source>
        <dbReference type="ARBA" id="ARBA00022825"/>
    </source>
</evidence>
<organism evidence="9">
    <name type="scientific">Intestinibacter bartlettii</name>
    <dbReference type="NCBI Taxonomy" id="261299"/>
    <lineage>
        <taxon>Bacteria</taxon>
        <taxon>Bacillati</taxon>
        <taxon>Bacillota</taxon>
        <taxon>Clostridia</taxon>
        <taxon>Peptostreptococcales</taxon>
        <taxon>Peptostreptococcaceae</taxon>
        <taxon>Intestinibacter</taxon>
    </lineage>
</organism>
<dbReference type="Pfam" id="PF17676">
    <property type="entry name" value="Peptidase_S66C"/>
    <property type="match status" value="1"/>
</dbReference>
<evidence type="ECO:0000256" key="4">
    <source>
        <dbReference type="ARBA" id="ARBA00022801"/>
    </source>
</evidence>
<dbReference type="SUPFAM" id="SSF52317">
    <property type="entry name" value="Class I glutamine amidotransferase-like"/>
    <property type="match status" value="1"/>
</dbReference>
<dbReference type="InterPro" id="IPR003507">
    <property type="entry name" value="S66_fam"/>
</dbReference>
<dbReference type="SUPFAM" id="SSF141986">
    <property type="entry name" value="LD-carboxypeptidase A C-terminal domain-like"/>
    <property type="match status" value="1"/>
</dbReference>
<evidence type="ECO:0000256" key="1">
    <source>
        <dbReference type="ARBA" id="ARBA00010233"/>
    </source>
</evidence>
<protein>
    <submittedName>
        <fullName evidence="9">Putative murein peptide carboxypeptidase</fullName>
        <ecNumber evidence="9">3.4.16.-</ecNumber>
    </submittedName>
</protein>
<evidence type="ECO:0000256" key="6">
    <source>
        <dbReference type="PIRSR" id="PIRSR028757-1"/>
    </source>
</evidence>
<dbReference type="InterPro" id="IPR029062">
    <property type="entry name" value="Class_I_gatase-like"/>
</dbReference>
<dbReference type="Pfam" id="PF02016">
    <property type="entry name" value="Peptidase_S66"/>
    <property type="match status" value="1"/>
</dbReference>
<feature type="active site" description="Charge relay system" evidence="6">
    <location>
        <position position="276"/>
    </location>
</feature>
<dbReference type="EMBL" id="CACRUE010000022">
    <property type="protein sequence ID" value="VYT92350.1"/>
    <property type="molecule type" value="Genomic_DNA"/>
</dbReference>
<evidence type="ECO:0000256" key="3">
    <source>
        <dbReference type="ARBA" id="ARBA00022670"/>
    </source>
</evidence>
<dbReference type="InterPro" id="IPR027478">
    <property type="entry name" value="LdcA_N"/>
</dbReference>
<dbReference type="Gene3D" id="3.40.50.10740">
    <property type="entry name" value="Class I glutamine amidotransferase-like"/>
    <property type="match status" value="1"/>
</dbReference>
<keyword evidence="3" id="KW-0645">Protease</keyword>
<accession>A0A6N3ARW2</accession>
<evidence type="ECO:0000259" key="7">
    <source>
        <dbReference type="Pfam" id="PF02016"/>
    </source>
</evidence>
<dbReference type="AlphaFoldDB" id="A0A6N3ARW2"/>
<dbReference type="PIRSF" id="PIRSF028757">
    <property type="entry name" value="LD-carboxypeptidase"/>
    <property type="match status" value="1"/>
</dbReference>
<dbReference type="Gene3D" id="3.50.30.60">
    <property type="entry name" value="LD-carboxypeptidase A C-terminal domain-like"/>
    <property type="match status" value="1"/>
</dbReference>
<keyword evidence="2 9" id="KW-0121">Carboxypeptidase</keyword>
<dbReference type="EC" id="3.4.16.-" evidence="9"/>
<dbReference type="PANTHER" id="PTHR30237">
    <property type="entry name" value="MURAMOYLTETRAPEPTIDE CARBOXYPEPTIDASE"/>
    <property type="match status" value="1"/>
</dbReference>
<feature type="domain" description="LD-carboxypeptidase N-terminal" evidence="7">
    <location>
        <begin position="13"/>
        <end position="130"/>
    </location>
</feature>
<dbReference type="InterPro" id="IPR040449">
    <property type="entry name" value="Peptidase_S66_N"/>
</dbReference>
<dbReference type="CDD" id="cd07025">
    <property type="entry name" value="Peptidase_S66"/>
    <property type="match status" value="1"/>
</dbReference>
<gene>
    <name evidence="9" type="primary">ykfA</name>
    <name evidence="9" type="ORF">IBLFYP30_01330</name>
</gene>
<comment type="similarity">
    <text evidence="1">Belongs to the peptidase S66 family.</text>
</comment>
<dbReference type="GO" id="GO:0006508">
    <property type="term" value="P:proteolysis"/>
    <property type="evidence" value="ECO:0007669"/>
    <property type="project" value="UniProtKB-KW"/>
</dbReference>
<dbReference type="GO" id="GO:0008236">
    <property type="term" value="F:serine-type peptidase activity"/>
    <property type="evidence" value="ECO:0007669"/>
    <property type="project" value="UniProtKB-KW"/>
</dbReference>
<dbReference type="GO" id="GO:0004180">
    <property type="term" value="F:carboxypeptidase activity"/>
    <property type="evidence" value="ECO:0007669"/>
    <property type="project" value="UniProtKB-KW"/>
</dbReference>
<feature type="active site" description="Charge relay system" evidence="6">
    <location>
        <position position="207"/>
    </location>
</feature>
<keyword evidence="4 9" id="KW-0378">Hydrolase</keyword>
<sequence length="305" mass="34566">MILPKRLKKGDTIGVIAPSGHLREVNIDDVEKSLIDMGYNVKMYESCYSVDRGYLSGKDELRAKDLQDAFEDKNIDAVFCIRGGYGAARLLDLIDFDVIKNNPKIFLGLSDITALHIAFNQKCDLVTYHGPVGRRFVDVDEYTKESVFKNITTDSEIIFENPKCEEIFTLYEGKCEGEIVGGNLSLINTSLGTEYEIDTKDKILFIEETSEYVYNVDKMINHLHMAGKFEDCKGIIFGDFDNCRKVRDEDWAVEDIINEIAQRYKKPTIYNLQSGHCVPVGTISLGAMCYLDATNKIVKFDYSNC</sequence>
<dbReference type="RefSeq" id="WP_024038019.1">
    <property type="nucleotide sequence ID" value="NZ_CACRUE010000022.1"/>
</dbReference>
<evidence type="ECO:0000256" key="2">
    <source>
        <dbReference type="ARBA" id="ARBA00022645"/>
    </source>
</evidence>
<evidence type="ECO:0000259" key="8">
    <source>
        <dbReference type="Pfam" id="PF17676"/>
    </source>
</evidence>